<evidence type="ECO:0000313" key="2">
    <source>
        <dbReference type="Proteomes" id="UP000001861"/>
    </source>
</evidence>
<gene>
    <name evidence="1" type="ORF">CC1G_15145</name>
</gene>
<sequence>MEIKTFDISLRRRADFPDLDDLPRVTITEKTSLRQEFDYKFEKMSDFSLVHSPIWAKSDERTLPAVVVMDGEGNVRQLDGDGKDREVDDGSSWGWKFMRSDWTRRRTTTPRSAMRKDRELKPRGASSLLGHTYGAYANNHLFFFSGHAIPELPLAAALTAVPISRRGLDAGEPLSCYTFYVNLEGDFNPEMIDLCTICPLTGRMAVIWLEYGKEVEEIRVIDLLDLPVPGSEE</sequence>
<name>D6RPP9_COPC7</name>
<dbReference type="AlphaFoldDB" id="D6RPP9"/>
<organism evidence="1 2">
    <name type="scientific">Coprinopsis cinerea (strain Okayama-7 / 130 / ATCC MYA-4618 / FGSC 9003)</name>
    <name type="common">Inky cap fungus</name>
    <name type="synonym">Hormographiella aspergillata</name>
    <dbReference type="NCBI Taxonomy" id="240176"/>
    <lineage>
        <taxon>Eukaryota</taxon>
        <taxon>Fungi</taxon>
        <taxon>Dikarya</taxon>
        <taxon>Basidiomycota</taxon>
        <taxon>Agaricomycotina</taxon>
        <taxon>Agaricomycetes</taxon>
        <taxon>Agaricomycetidae</taxon>
        <taxon>Agaricales</taxon>
        <taxon>Agaricineae</taxon>
        <taxon>Psathyrellaceae</taxon>
        <taxon>Coprinopsis</taxon>
    </lineage>
</organism>
<dbReference type="Proteomes" id="UP000001861">
    <property type="component" value="Unassembled WGS sequence"/>
</dbReference>
<proteinExistence type="predicted"/>
<dbReference type="VEuPathDB" id="FungiDB:CC1G_15145"/>
<dbReference type="InParanoid" id="D6RPP9"/>
<dbReference type="HOGENOM" id="CLU_1189865_0_0_1"/>
<comment type="caution">
    <text evidence="1">The sequence shown here is derived from an EMBL/GenBank/DDBJ whole genome shotgun (WGS) entry which is preliminary data.</text>
</comment>
<dbReference type="EMBL" id="AACS02000009">
    <property type="protein sequence ID" value="EFI27012.1"/>
    <property type="molecule type" value="Genomic_DNA"/>
</dbReference>
<evidence type="ECO:0000313" key="1">
    <source>
        <dbReference type="EMBL" id="EFI27012.1"/>
    </source>
</evidence>
<dbReference type="RefSeq" id="XP_002910506.1">
    <property type="nucleotide sequence ID" value="XM_002910460.1"/>
</dbReference>
<protein>
    <submittedName>
        <fullName evidence="1">Uncharacterized protein</fullName>
    </submittedName>
</protein>
<keyword evidence="2" id="KW-1185">Reference proteome</keyword>
<reference evidence="1 2" key="1">
    <citation type="journal article" date="2010" name="Proc. Natl. Acad. Sci. U.S.A.">
        <title>Insights into evolution of multicellular fungi from the assembled chromosomes of the mushroom Coprinopsis cinerea (Coprinus cinereus).</title>
        <authorList>
            <person name="Stajich J.E."/>
            <person name="Wilke S.K."/>
            <person name="Ahren D."/>
            <person name="Au C.H."/>
            <person name="Birren B.W."/>
            <person name="Borodovsky M."/>
            <person name="Burns C."/>
            <person name="Canback B."/>
            <person name="Casselton L.A."/>
            <person name="Cheng C.K."/>
            <person name="Deng J."/>
            <person name="Dietrich F.S."/>
            <person name="Fargo D.C."/>
            <person name="Farman M.L."/>
            <person name="Gathman A.C."/>
            <person name="Goldberg J."/>
            <person name="Guigo R."/>
            <person name="Hoegger P.J."/>
            <person name="Hooker J.B."/>
            <person name="Huggins A."/>
            <person name="James T.Y."/>
            <person name="Kamada T."/>
            <person name="Kilaru S."/>
            <person name="Kodira C."/>
            <person name="Kues U."/>
            <person name="Kupfer D."/>
            <person name="Kwan H.S."/>
            <person name="Lomsadze A."/>
            <person name="Li W."/>
            <person name="Lilly W.W."/>
            <person name="Ma L.J."/>
            <person name="Mackey A.J."/>
            <person name="Manning G."/>
            <person name="Martin F."/>
            <person name="Muraguchi H."/>
            <person name="Natvig D.O."/>
            <person name="Palmerini H."/>
            <person name="Ramesh M.A."/>
            <person name="Rehmeyer C.J."/>
            <person name="Roe B.A."/>
            <person name="Shenoy N."/>
            <person name="Stanke M."/>
            <person name="Ter-Hovhannisyan V."/>
            <person name="Tunlid A."/>
            <person name="Velagapudi R."/>
            <person name="Vision T.J."/>
            <person name="Zeng Q."/>
            <person name="Zolan M.E."/>
            <person name="Pukkila P.J."/>
        </authorList>
    </citation>
    <scope>NUCLEOTIDE SEQUENCE [LARGE SCALE GENOMIC DNA]</scope>
    <source>
        <strain evidence="2">Okayama-7 / 130 / ATCC MYA-4618 / FGSC 9003</strain>
    </source>
</reference>
<accession>D6RPP9</accession>
<dbReference type="GeneID" id="9380136"/>
<dbReference type="KEGG" id="cci:CC1G_15145"/>